<protein>
    <recommendedName>
        <fullName evidence="4">Solute-binding protein family 5 domain-containing protein</fullName>
    </recommendedName>
</protein>
<dbReference type="Gene3D" id="3.40.190.10">
    <property type="entry name" value="Periplasmic binding protein-like II"/>
    <property type="match status" value="1"/>
</dbReference>
<keyword evidence="3" id="KW-0732">Signal</keyword>
<dbReference type="PANTHER" id="PTHR30290">
    <property type="entry name" value="PERIPLASMIC BINDING COMPONENT OF ABC TRANSPORTER"/>
    <property type="match status" value="1"/>
</dbReference>
<keyword evidence="2" id="KW-0813">Transport</keyword>
<dbReference type="InterPro" id="IPR039424">
    <property type="entry name" value="SBP_5"/>
</dbReference>
<gene>
    <name evidence="5" type="ORF">GCM10023172_19070</name>
</gene>
<evidence type="ECO:0000259" key="4">
    <source>
        <dbReference type="Pfam" id="PF00496"/>
    </source>
</evidence>
<comment type="similarity">
    <text evidence="1">Belongs to the bacterial solute-binding protein 5 family.</text>
</comment>
<dbReference type="Pfam" id="PF00496">
    <property type="entry name" value="SBP_bac_5"/>
    <property type="match status" value="1"/>
</dbReference>
<dbReference type="Gene3D" id="3.10.105.10">
    <property type="entry name" value="Dipeptide-binding Protein, Domain 3"/>
    <property type="match status" value="1"/>
</dbReference>
<dbReference type="Proteomes" id="UP001501243">
    <property type="component" value="Unassembled WGS sequence"/>
</dbReference>
<evidence type="ECO:0000256" key="2">
    <source>
        <dbReference type="ARBA" id="ARBA00022448"/>
    </source>
</evidence>
<comment type="caution">
    <text evidence="5">The sequence shown here is derived from an EMBL/GenBank/DDBJ whole genome shotgun (WGS) entry which is preliminary data.</text>
</comment>
<evidence type="ECO:0000256" key="3">
    <source>
        <dbReference type="ARBA" id="ARBA00022729"/>
    </source>
</evidence>
<evidence type="ECO:0000313" key="5">
    <source>
        <dbReference type="EMBL" id="GAA4499830.1"/>
    </source>
</evidence>
<organism evidence="5 6">
    <name type="scientific">Hymenobacter ginsengisoli</name>
    <dbReference type="NCBI Taxonomy" id="1051626"/>
    <lineage>
        <taxon>Bacteria</taxon>
        <taxon>Pseudomonadati</taxon>
        <taxon>Bacteroidota</taxon>
        <taxon>Cytophagia</taxon>
        <taxon>Cytophagales</taxon>
        <taxon>Hymenobacteraceae</taxon>
        <taxon>Hymenobacter</taxon>
    </lineage>
</organism>
<dbReference type="InterPro" id="IPR030678">
    <property type="entry name" value="Peptide/Ni-bd"/>
</dbReference>
<keyword evidence="6" id="KW-1185">Reference proteome</keyword>
<dbReference type="EMBL" id="BAABGQ010000006">
    <property type="protein sequence ID" value="GAA4499830.1"/>
    <property type="molecule type" value="Genomic_DNA"/>
</dbReference>
<accession>A0ABP8Q9U5</accession>
<dbReference type="InterPro" id="IPR000914">
    <property type="entry name" value="SBP_5_dom"/>
</dbReference>
<feature type="domain" description="Solute-binding protein family 5" evidence="4">
    <location>
        <begin position="59"/>
        <end position="458"/>
    </location>
</feature>
<proteinExistence type="inferred from homology"/>
<dbReference type="PIRSF" id="PIRSF002741">
    <property type="entry name" value="MppA"/>
    <property type="match status" value="1"/>
</dbReference>
<dbReference type="PANTHER" id="PTHR30290:SF9">
    <property type="entry name" value="OLIGOPEPTIDE-BINDING PROTEIN APPA"/>
    <property type="match status" value="1"/>
</dbReference>
<sequence>MVSACSTPAAKQASTPIHIRWARDPETLDPLALSNPSAIDAINLLHLALLQVDFQHNKYAPALAQDFPGVRYEGDSLTLLDYQLREAATWDNGEPVLATDVDFTLKLMHCPGLPNENSRAQYGFIRQVRIDPANPRRFTLVCRSRSAETASISGDFPVLPEAALDPAHTLRSLLLATLQDWPLSRSPAPAVAAVVRRYQQANLARQPHNLPGCGPYRLASWQTNQELHFQRKAHWWADKLPAAPIVLQARPQELVFSVLPDDAAAALALRRHDIDVYPQVPARIFQQLQASQAARQELVFYTHSSYDILTVGFNTRRAALRDRRTRQALSRLFDPVRLLAATQLGQGTRTVGLLPPSSSFYNDSLPLPAYAPAEALALLQQAGWQRGADGHWRQPGLATPLAVVLRYRAEEATFATTGLQFKSAAAQLGIPVTLLPAEGSVTTAALQAGDFDLYIRLIKGSPFGLNFATILHSEAIGSGNFTGFGRPDTDRLLVAISTEGNLARKRQLLRRFQAIIQEEMPVLPLFFLPYRLAATRQLQHIVPSGLKPGYAMTALAWPAAVPPASHP</sequence>
<dbReference type="SUPFAM" id="SSF53850">
    <property type="entry name" value="Periplasmic binding protein-like II"/>
    <property type="match status" value="1"/>
</dbReference>
<reference evidence="6" key="1">
    <citation type="journal article" date="2019" name="Int. J. Syst. Evol. Microbiol.">
        <title>The Global Catalogue of Microorganisms (GCM) 10K type strain sequencing project: providing services to taxonomists for standard genome sequencing and annotation.</title>
        <authorList>
            <consortium name="The Broad Institute Genomics Platform"/>
            <consortium name="The Broad Institute Genome Sequencing Center for Infectious Disease"/>
            <person name="Wu L."/>
            <person name="Ma J."/>
        </authorList>
    </citation>
    <scope>NUCLEOTIDE SEQUENCE [LARGE SCALE GENOMIC DNA]</scope>
    <source>
        <strain evidence="6">JCM 17841</strain>
    </source>
</reference>
<evidence type="ECO:0000313" key="6">
    <source>
        <dbReference type="Proteomes" id="UP001501243"/>
    </source>
</evidence>
<name>A0ABP8Q9U5_9BACT</name>
<evidence type="ECO:0000256" key="1">
    <source>
        <dbReference type="ARBA" id="ARBA00005695"/>
    </source>
</evidence>